<feature type="region of interest" description="Disordered" evidence="1">
    <location>
        <begin position="88"/>
        <end position="109"/>
    </location>
</feature>
<gene>
    <name evidence="2" type="ORF">BCR42DRAFT_446655</name>
</gene>
<dbReference type="Proteomes" id="UP000193560">
    <property type="component" value="Unassembled WGS sequence"/>
</dbReference>
<protein>
    <submittedName>
        <fullName evidence="2">Uncharacterized protein</fullName>
    </submittedName>
</protein>
<name>A0A1X2J195_9FUNG</name>
<organism evidence="2 3">
    <name type="scientific">Absidia repens</name>
    <dbReference type="NCBI Taxonomy" id="90262"/>
    <lineage>
        <taxon>Eukaryota</taxon>
        <taxon>Fungi</taxon>
        <taxon>Fungi incertae sedis</taxon>
        <taxon>Mucoromycota</taxon>
        <taxon>Mucoromycotina</taxon>
        <taxon>Mucoromycetes</taxon>
        <taxon>Mucorales</taxon>
        <taxon>Cunninghamellaceae</taxon>
        <taxon>Absidia</taxon>
    </lineage>
</organism>
<dbReference type="AlphaFoldDB" id="A0A1X2J195"/>
<keyword evidence="3" id="KW-1185">Reference proteome</keyword>
<proteinExistence type="predicted"/>
<reference evidence="2 3" key="1">
    <citation type="submission" date="2016-07" db="EMBL/GenBank/DDBJ databases">
        <title>Pervasive Adenine N6-methylation of Active Genes in Fungi.</title>
        <authorList>
            <consortium name="DOE Joint Genome Institute"/>
            <person name="Mondo S.J."/>
            <person name="Dannebaum R.O."/>
            <person name="Kuo R.C."/>
            <person name="Labutti K."/>
            <person name="Haridas S."/>
            <person name="Kuo A."/>
            <person name="Salamov A."/>
            <person name="Ahrendt S.R."/>
            <person name="Lipzen A."/>
            <person name="Sullivan W."/>
            <person name="Andreopoulos W.B."/>
            <person name="Clum A."/>
            <person name="Lindquist E."/>
            <person name="Daum C."/>
            <person name="Ramamoorthy G.K."/>
            <person name="Gryganskyi A."/>
            <person name="Culley D."/>
            <person name="Magnuson J.K."/>
            <person name="James T.Y."/>
            <person name="O'Malley M.A."/>
            <person name="Stajich J.E."/>
            <person name="Spatafora J.W."/>
            <person name="Visel A."/>
            <person name="Grigoriev I.V."/>
        </authorList>
    </citation>
    <scope>NUCLEOTIDE SEQUENCE [LARGE SCALE GENOMIC DNA]</scope>
    <source>
        <strain evidence="2 3">NRRL 1336</strain>
    </source>
</reference>
<evidence type="ECO:0000313" key="3">
    <source>
        <dbReference type="Proteomes" id="UP000193560"/>
    </source>
</evidence>
<feature type="compositionally biased region" description="Low complexity" evidence="1">
    <location>
        <begin position="88"/>
        <end position="99"/>
    </location>
</feature>
<sequence>MTTSTFIFASKSGRKISLENASHPCPQCKHIASVQLTRSERQLILLNKRIKDTNSVRYECSECGWKNTELPAEASHANLQRYLTTTTTTTTTSYTSLPSSDDDDDDGVSYDHKYAHSVSSCRY</sequence>
<dbReference type="EMBL" id="MCGE01000002">
    <property type="protein sequence ID" value="ORZ24741.1"/>
    <property type="molecule type" value="Genomic_DNA"/>
</dbReference>
<accession>A0A1X2J195</accession>
<comment type="caution">
    <text evidence="2">The sequence shown here is derived from an EMBL/GenBank/DDBJ whole genome shotgun (WGS) entry which is preliminary data.</text>
</comment>
<dbReference type="OrthoDB" id="2276959at2759"/>
<evidence type="ECO:0000256" key="1">
    <source>
        <dbReference type="SAM" id="MobiDB-lite"/>
    </source>
</evidence>
<evidence type="ECO:0000313" key="2">
    <source>
        <dbReference type="EMBL" id="ORZ24741.1"/>
    </source>
</evidence>